<dbReference type="Proteomes" id="UP000250434">
    <property type="component" value="Chromosome"/>
</dbReference>
<reference evidence="1 2" key="1">
    <citation type="submission" date="2016-04" db="EMBL/GenBank/DDBJ databases">
        <title>Complete genome sequence and analysis of deep-sea sediment isolate, Amycolatopsis sp. WP1.</title>
        <authorList>
            <person name="Wang H."/>
            <person name="Chen S."/>
            <person name="Wu Q."/>
        </authorList>
    </citation>
    <scope>NUCLEOTIDE SEQUENCE [LARGE SCALE GENOMIC DNA]</scope>
    <source>
        <strain evidence="1 2">WP1</strain>
    </source>
</reference>
<dbReference type="KEGG" id="aab:A4R43_12415"/>
<dbReference type="OrthoDB" id="3661391at2"/>
<dbReference type="SUPFAM" id="SSF53756">
    <property type="entry name" value="UDP-Glycosyltransferase/glycogen phosphorylase"/>
    <property type="match status" value="1"/>
</dbReference>
<evidence type="ECO:0000313" key="2">
    <source>
        <dbReference type="Proteomes" id="UP000250434"/>
    </source>
</evidence>
<dbReference type="InterPro" id="IPR043148">
    <property type="entry name" value="TagF_C"/>
</dbReference>
<organism evidence="1 2">
    <name type="scientific">Amycolatopsis albispora</name>
    <dbReference type="NCBI Taxonomy" id="1804986"/>
    <lineage>
        <taxon>Bacteria</taxon>
        <taxon>Bacillati</taxon>
        <taxon>Actinomycetota</taxon>
        <taxon>Actinomycetes</taxon>
        <taxon>Pseudonocardiales</taxon>
        <taxon>Pseudonocardiaceae</taxon>
        <taxon>Amycolatopsis</taxon>
    </lineage>
</organism>
<protein>
    <submittedName>
        <fullName evidence="1">Uncharacterized protein</fullName>
    </submittedName>
</protein>
<gene>
    <name evidence="1" type="ORF">A4R43_12415</name>
</gene>
<name>A0A344L5D2_9PSEU</name>
<dbReference type="EMBL" id="CP015163">
    <property type="protein sequence ID" value="AXB43256.1"/>
    <property type="molecule type" value="Genomic_DNA"/>
</dbReference>
<sequence>MAGDVTFDRLLASDVLRETYRRALGVRNGQRLVVVSSTWGPQSLLSVDPDLPRRLALELPVDEFRVAVALHPNIWHGHSAWQVRGWLSAARRSGVLLLPELEGWKGALIASEAVIGDHGSVTYYAAALGRPVLLAATPDNAVAADSPIALMLATAPRLDRGQPLLKQVADAVDKHDPMALAELRALASSAPGQATALLRSAIYGQLDLTQPTWEAETTAVPVSTEVLPLPEACLVECHWHHDTWAEVVRYPAERLRERDLRSRTAHLAVGTDEPRQRWLQLADVVIDHRPGPHPDEWIRQTLAAMPGCVVAAAQDPRGRWFAGTDDQLLAFESPPGAGALCASAVFSWVGAGRSLSELPAEFELVTGAARHTVFVIRRPHPAQ</sequence>
<accession>A0A344L5D2</accession>
<dbReference type="Gene3D" id="3.40.50.12580">
    <property type="match status" value="1"/>
</dbReference>
<dbReference type="AlphaFoldDB" id="A0A344L5D2"/>
<evidence type="ECO:0000313" key="1">
    <source>
        <dbReference type="EMBL" id="AXB43256.1"/>
    </source>
</evidence>
<proteinExistence type="predicted"/>
<keyword evidence="2" id="KW-1185">Reference proteome</keyword>